<dbReference type="Proteomes" id="UP000470876">
    <property type="component" value="Unassembled WGS sequence"/>
</dbReference>
<dbReference type="Proteomes" id="UP000468928">
    <property type="component" value="Unassembled WGS sequence"/>
</dbReference>
<evidence type="ECO:0000256" key="2">
    <source>
        <dbReference type="SAM" id="SignalP"/>
    </source>
</evidence>
<protein>
    <recommendedName>
        <fullName evidence="7">DUF732 domain-containing protein</fullName>
    </recommendedName>
</protein>
<gene>
    <name evidence="3" type="ORF">GV789_11295</name>
    <name evidence="4" type="ORF">GV794_05505</name>
</gene>
<organism evidence="3 5">
    <name type="scientific">Nocardia cyriacigeorgica</name>
    <dbReference type="NCBI Taxonomy" id="135487"/>
    <lineage>
        <taxon>Bacteria</taxon>
        <taxon>Bacillati</taxon>
        <taxon>Actinomycetota</taxon>
        <taxon>Actinomycetes</taxon>
        <taxon>Mycobacteriales</taxon>
        <taxon>Nocardiaceae</taxon>
        <taxon>Nocardia</taxon>
    </lineage>
</organism>
<dbReference type="PROSITE" id="PS51257">
    <property type="entry name" value="PROKAR_LIPOPROTEIN"/>
    <property type="match status" value="1"/>
</dbReference>
<proteinExistence type="predicted"/>
<evidence type="ECO:0000313" key="5">
    <source>
        <dbReference type="Proteomes" id="UP000468928"/>
    </source>
</evidence>
<evidence type="ECO:0008006" key="7">
    <source>
        <dbReference type="Google" id="ProtNLM"/>
    </source>
</evidence>
<evidence type="ECO:0000256" key="1">
    <source>
        <dbReference type="SAM" id="MobiDB-lite"/>
    </source>
</evidence>
<feature type="signal peptide" evidence="2">
    <location>
        <begin position="1"/>
        <end position="30"/>
    </location>
</feature>
<feature type="chain" id="PRO_5039270323" description="DUF732 domain-containing protein" evidence="2">
    <location>
        <begin position="31"/>
        <end position="137"/>
    </location>
</feature>
<keyword evidence="6" id="KW-1185">Reference proteome</keyword>
<comment type="caution">
    <text evidence="3">The sequence shown here is derived from an EMBL/GenBank/DDBJ whole genome shotgun (WGS) entry which is preliminary data.</text>
</comment>
<evidence type="ECO:0000313" key="3">
    <source>
        <dbReference type="EMBL" id="NEW45038.1"/>
    </source>
</evidence>
<keyword evidence="2" id="KW-0732">Signal</keyword>
<reference evidence="5 6" key="1">
    <citation type="submission" date="2020-01" db="EMBL/GenBank/DDBJ databases">
        <title>Genetics and antimicrobial susceptibilities of Nocardia species isolated from the soil; a comparison with species isolated from humans.</title>
        <authorList>
            <person name="Carrasco G."/>
            <person name="Monzon S."/>
            <person name="Sansegundo M."/>
            <person name="Garcia E."/>
            <person name="Garrido N."/>
            <person name="Medina M.J."/>
            <person name="Villalon P."/>
            <person name="Ramirez-Arocha A.C."/>
            <person name="Jimenez P."/>
            <person name="Cuesta I."/>
            <person name="Valdezate S."/>
        </authorList>
    </citation>
    <scope>NUCLEOTIDE SEQUENCE [LARGE SCALE GENOMIC DNA]</scope>
    <source>
        <strain evidence="3 5">CNM20110639</strain>
        <strain evidence="4 6">CNM20110649</strain>
    </source>
</reference>
<dbReference type="RefSeq" id="WP_163822013.1">
    <property type="nucleotide sequence ID" value="NZ_JAAGUX010000006.1"/>
</dbReference>
<dbReference type="EMBL" id="JAAGUX010000006">
    <property type="protein sequence ID" value="NEW55118.1"/>
    <property type="molecule type" value="Genomic_DNA"/>
</dbReference>
<name>A0A6P1D4R6_9NOCA</name>
<evidence type="ECO:0000313" key="4">
    <source>
        <dbReference type="EMBL" id="NEW55118.1"/>
    </source>
</evidence>
<dbReference type="AlphaFoldDB" id="A0A6P1D4R6"/>
<sequence>MRPSPSGRRPARAGLAVGVILAAAMLGACSDDSGDDRPPDPDPPAPEQVSPVAAEQLCEMILVDIGSWQEHGPTVGRISFEGYVRAWTAEYENFDAVIIRDHSFVDTMTIQYCPEVRERALDALELPDLASGLVGYT</sequence>
<evidence type="ECO:0000313" key="6">
    <source>
        <dbReference type="Proteomes" id="UP000470876"/>
    </source>
</evidence>
<feature type="region of interest" description="Disordered" evidence="1">
    <location>
        <begin position="29"/>
        <end position="51"/>
    </location>
</feature>
<dbReference type="EMBL" id="JAAGUZ010000025">
    <property type="protein sequence ID" value="NEW45038.1"/>
    <property type="molecule type" value="Genomic_DNA"/>
</dbReference>
<accession>A0A6P1D4R6</accession>